<protein>
    <submittedName>
        <fullName evidence="1">Uncharacterized protein</fullName>
    </submittedName>
</protein>
<evidence type="ECO:0000313" key="1">
    <source>
        <dbReference type="EMBL" id="AKJ01806.1"/>
    </source>
</evidence>
<proteinExistence type="predicted"/>
<dbReference type="KEGG" id="age:AA314_03432"/>
<gene>
    <name evidence="1" type="ORF">AA314_03432</name>
</gene>
<dbReference type="Proteomes" id="UP000035579">
    <property type="component" value="Chromosome"/>
</dbReference>
<name>A0AAC8Q749_9BACT</name>
<accession>A0AAC8Q749</accession>
<dbReference type="EMBL" id="CP011509">
    <property type="protein sequence ID" value="AKJ01806.1"/>
    <property type="molecule type" value="Genomic_DNA"/>
</dbReference>
<reference evidence="1 2" key="1">
    <citation type="submission" date="2015-05" db="EMBL/GenBank/DDBJ databases">
        <title>Genome assembly of Archangium gephyra DSM 2261.</title>
        <authorList>
            <person name="Sharma G."/>
            <person name="Subramanian S."/>
        </authorList>
    </citation>
    <scope>NUCLEOTIDE SEQUENCE [LARGE SCALE GENOMIC DNA]</scope>
    <source>
        <strain evidence="1 2">DSM 2261</strain>
    </source>
</reference>
<organism evidence="1 2">
    <name type="scientific">Archangium gephyra</name>
    <dbReference type="NCBI Taxonomy" id="48"/>
    <lineage>
        <taxon>Bacteria</taxon>
        <taxon>Pseudomonadati</taxon>
        <taxon>Myxococcota</taxon>
        <taxon>Myxococcia</taxon>
        <taxon>Myxococcales</taxon>
        <taxon>Cystobacterineae</taxon>
        <taxon>Archangiaceae</taxon>
        <taxon>Archangium</taxon>
    </lineage>
</organism>
<evidence type="ECO:0000313" key="2">
    <source>
        <dbReference type="Proteomes" id="UP000035579"/>
    </source>
</evidence>
<dbReference type="AlphaFoldDB" id="A0AAC8Q749"/>
<sequence>MGQFESFEVDEDLRDTLRYRFDEREDMLRSRSKRRSGSFEHPRTFFTWMNFLLDALCDEDVRGRARAEATFVARWASDMTDARLRSCIRREQRLWSSTAVKVLGSLEPRAVAANDSALSRLDELFEHSMPEAEPSAWREAAESACEWLECIVQDGAEVGPTFLDSKDGPNPFPRVPYILRVARGIELYSEPINLFDILSTITGLELTGEFDRCDPLIWGIAFDAVFDAPYEDLTPGAREFAESARILIASEI</sequence>